<feature type="compositionally biased region" description="Low complexity" evidence="2">
    <location>
        <begin position="300"/>
        <end position="318"/>
    </location>
</feature>
<dbReference type="Gene3D" id="1.10.8.270">
    <property type="entry name" value="putative rabgap domain of human tbc1 domain family member 14 like domains"/>
    <property type="match status" value="1"/>
</dbReference>
<feature type="region of interest" description="Disordered" evidence="2">
    <location>
        <begin position="183"/>
        <end position="216"/>
    </location>
</feature>
<dbReference type="SMART" id="SM00164">
    <property type="entry name" value="TBC"/>
    <property type="match status" value="1"/>
</dbReference>
<dbReference type="PROSITE" id="PS50086">
    <property type="entry name" value="TBC_RABGAP"/>
    <property type="match status" value="1"/>
</dbReference>
<keyword evidence="1" id="KW-0343">GTPase activation</keyword>
<dbReference type="PANTHER" id="PTHR22957:SF502">
    <property type="entry name" value="SMALL G PROTEIN SIGNALING MODULATOR 2-RELATED"/>
    <property type="match status" value="1"/>
</dbReference>
<comment type="caution">
    <text evidence="4">The sequence shown here is derived from an EMBL/GenBank/DDBJ whole genome shotgun (WGS) entry which is preliminary data.</text>
</comment>
<dbReference type="STRING" id="133385.A0A2T9Y9J0"/>
<dbReference type="PANTHER" id="PTHR22957">
    <property type="entry name" value="TBC1 DOMAIN FAMILY MEMBER GTPASE-ACTIVATING PROTEIN"/>
    <property type="match status" value="1"/>
</dbReference>
<dbReference type="Gene3D" id="1.10.472.80">
    <property type="entry name" value="Ypt/Rab-GAP domain of gyp1p, domain 3"/>
    <property type="match status" value="1"/>
</dbReference>
<dbReference type="GO" id="GO:0005096">
    <property type="term" value="F:GTPase activator activity"/>
    <property type="evidence" value="ECO:0007669"/>
    <property type="project" value="UniProtKB-KW"/>
</dbReference>
<dbReference type="EMBL" id="MBFR01000348">
    <property type="protein sequence ID" value="PVU88984.1"/>
    <property type="molecule type" value="Genomic_DNA"/>
</dbReference>
<dbReference type="Pfam" id="PF00566">
    <property type="entry name" value="RabGAP-TBC"/>
    <property type="match status" value="1"/>
</dbReference>
<evidence type="ECO:0000313" key="5">
    <source>
        <dbReference type="Proteomes" id="UP000245383"/>
    </source>
</evidence>
<dbReference type="Proteomes" id="UP000245383">
    <property type="component" value="Unassembled WGS sequence"/>
</dbReference>
<organism evidence="4 5">
    <name type="scientific">Smittium simulii</name>
    <dbReference type="NCBI Taxonomy" id="133385"/>
    <lineage>
        <taxon>Eukaryota</taxon>
        <taxon>Fungi</taxon>
        <taxon>Fungi incertae sedis</taxon>
        <taxon>Zoopagomycota</taxon>
        <taxon>Kickxellomycotina</taxon>
        <taxon>Harpellomycetes</taxon>
        <taxon>Harpellales</taxon>
        <taxon>Legeriomycetaceae</taxon>
        <taxon>Smittium</taxon>
    </lineage>
</organism>
<dbReference type="OrthoDB" id="10264062at2759"/>
<dbReference type="SUPFAM" id="SSF47923">
    <property type="entry name" value="Ypt/Rab-GAP domain of gyp1p"/>
    <property type="match status" value="2"/>
</dbReference>
<dbReference type="AlphaFoldDB" id="A0A2T9Y9J0"/>
<feature type="compositionally biased region" description="Polar residues" evidence="2">
    <location>
        <begin position="188"/>
        <end position="215"/>
    </location>
</feature>
<dbReference type="InterPro" id="IPR000195">
    <property type="entry name" value="Rab-GAP-TBC_dom"/>
</dbReference>
<feature type="domain" description="Rab-GAP TBC" evidence="3">
    <location>
        <begin position="451"/>
        <end position="684"/>
    </location>
</feature>
<feature type="region of interest" description="Disordered" evidence="2">
    <location>
        <begin position="300"/>
        <end position="330"/>
    </location>
</feature>
<evidence type="ECO:0000313" key="4">
    <source>
        <dbReference type="EMBL" id="PVU88984.1"/>
    </source>
</evidence>
<reference evidence="4 5" key="1">
    <citation type="journal article" date="2018" name="MBio">
        <title>Comparative Genomics Reveals the Core Gene Toolbox for the Fungus-Insect Symbiosis.</title>
        <authorList>
            <person name="Wang Y."/>
            <person name="Stata M."/>
            <person name="Wang W."/>
            <person name="Stajich J.E."/>
            <person name="White M.M."/>
            <person name="Moncalvo J.M."/>
        </authorList>
    </citation>
    <scope>NUCLEOTIDE SEQUENCE [LARGE SCALE GENOMIC DNA]</scope>
    <source>
        <strain evidence="4 5">SWE-8-4</strain>
    </source>
</reference>
<evidence type="ECO:0000256" key="1">
    <source>
        <dbReference type="ARBA" id="ARBA00022468"/>
    </source>
</evidence>
<sequence length="803" mass="91394">MGGGTPYIAVTSDINNDDSSKVKLLFAQSKVYFQQTKSASDKVCGVLVVIQKFLIPEADNTNAIYVSHVQLKGSLNHGTAINSFWLSIEQIRGLVVTWPTFMKSHGSVIFNMYNGSSMGPLFFHEDEKSVKSKDTSNQWGGVLLLHWLDRLYSIKRSKTNFNFFSLLPKTPNNNTVKYSSDTIRETDCSGSSNKQSLQMDGNRTTSNTLNKSNAGHGSHTLAAQLLSADYQKKSQSTGPFGRPSNSTQWDVFETFSYLTKSVKDLASYALEHPTGKQVTNYLPASLSEFSNNFYNNFNTNSSTHSQGNKSKFSKKSNSTGASIGPHSDSDEYESSRVYLAQWARQHVIRQQEELNLCEIENMNMPKDQNSEFGGSEVVWDDLIGESSDLDGDEFEVIDSAMSAKLSNVLRTKAPLSAETWFSYFCKDGVIDPEEKLQCDKQIVLKAIFSGGIEDDIRPIVWKYLLGVYPWTSTEKERKAIDAANEEKYYTYKAEWLDNVELQESDDFLEQNARILKDVLRTDRNLEVFATDEVGGTDESNLNSTGFPGSSASLEHLKDILLTFHYTDVPENGEENQKLGYVQGMSDLLSPLYVVIQDESSTYVCFVNFMRRMRRNFLRDQSGMGEQLETLTELIKVFNYPLYQHLEKANAENMFCSYRWLLIWFKRELEFSETLNLWEILWTDYLCTDFVILVAFGILLRHGNVIMDHLVRFDEILKYINGLNGELCLNVMIKDAEILFYRLKYRIEILDKQQKERESNMVVEGALVDLSLEDKPAVANVQVTEHKNNKSIVVSDRIRKLFYA</sequence>
<accession>A0A2T9Y9J0</accession>
<proteinExistence type="predicted"/>
<keyword evidence="5" id="KW-1185">Reference proteome</keyword>
<evidence type="ECO:0000256" key="2">
    <source>
        <dbReference type="SAM" id="MobiDB-lite"/>
    </source>
</evidence>
<name>A0A2T9Y9J0_9FUNG</name>
<evidence type="ECO:0000259" key="3">
    <source>
        <dbReference type="PROSITE" id="PS50086"/>
    </source>
</evidence>
<dbReference type="InterPro" id="IPR035969">
    <property type="entry name" value="Rab-GAP_TBC_sf"/>
</dbReference>
<protein>
    <recommendedName>
        <fullName evidence="3">Rab-GAP TBC domain-containing protein</fullName>
    </recommendedName>
</protein>
<gene>
    <name evidence="4" type="ORF">BB561_005626</name>
</gene>